<dbReference type="AlphaFoldDB" id="A0A3N5Z5W4"/>
<feature type="chain" id="PRO_5018294890" evidence="1">
    <location>
        <begin position="31"/>
        <end position="184"/>
    </location>
</feature>
<dbReference type="Proteomes" id="UP000275281">
    <property type="component" value="Unassembled WGS sequence"/>
</dbReference>
<keyword evidence="3" id="KW-1185">Reference proteome</keyword>
<dbReference type="InterPro" id="IPR013783">
    <property type="entry name" value="Ig-like_fold"/>
</dbReference>
<proteinExistence type="predicted"/>
<evidence type="ECO:0000313" key="2">
    <source>
        <dbReference type="EMBL" id="RPJ65784.1"/>
    </source>
</evidence>
<evidence type="ECO:0000313" key="3">
    <source>
        <dbReference type="Proteomes" id="UP000275281"/>
    </source>
</evidence>
<accession>A0A3N5Z5W4</accession>
<gene>
    <name evidence="2" type="ORF">DRW07_13295</name>
</gene>
<protein>
    <submittedName>
        <fullName evidence="2">DUF4124 domain-containing protein</fullName>
    </submittedName>
</protein>
<organism evidence="2 3">
    <name type="scientific">Alteromonas sediminis</name>
    <dbReference type="NCBI Taxonomy" id="2259342"/>
    <lineage>
        <taxon>Bacteria</taxon>
        <taxon>Pseudomonadati</taxon>
        <taxon>Pseudomonadota</taxon>
        <taxon>Gammaproteobacteria</taxon>
        <taxon>Alteromonadales</taxon>
        <taxon>Alteromonadaceae</taxon>
        <taxon>Alteromonas/Salinimonas group</taxon>
        <taxon>Alteromonas</taxon>
    </lineage>
</organism>
<dbReference type="OrthoDB" id="7062774at2"/>
<reference evidence="2 3" key="1">
    <citation type="submission" date="2018-11" db="EMBL/GenBank/DDBJ databases">
        <authorList>
            <person name="Ye M.-Q."/>
            <person name="Du Z.-J."/>
        </authorList>
    </citation>
    <scope>NUCLEOTIDE SEQUENCE [LARGE SCALE GENOMIC DNA]</scope>
    <source>
        <strain evidence="2 3">U0105</strain>
    </source>
</reference>
<evidence type="ECO:0000256" key="1">
    <source>
        <dbReference type="SAM" id="SignalP"/>
    </source>
</evidence>
<comment type="caution">
    <text evidence="2">The sequence shown here is derived from an EMBL/GenBank/DDBJ whole genome shotgun (WGS) entry which is preliminary data.</text>
</comment>
<keyword evidence="1" id="KW-0732">Signal</keyword>
<feature type="signal peptide" evidence="1">
    <location>
        <begin position="1"/>
        <end position="30"/>
    </location>
</feature>
<dbReference type="Gene3D" id="2.60.40.10">
    <property type="entry name" value="Immunoglobulins"/>
    <property type="match status" value="1"/>
</dbReference>
<dbReference type="EMBL" id="RPOK01000004">
    <property type="protein sequence ID" value="RPJ65784.1"/>
    <property type="molecule type" value="Genomic_DNA"/>
</dbReference>
<name>A0A3N5Z5W4_9ALTE</name>
<sequence length="184" mass="19809">MSWKCYMNAVKGKSTAIILLVALATFSVSAQVIYKIVQEDGTVLYTDQPIPGAEPLDLSEVNSAVMPRLATPPSQSSNTEQPEGESYKIEVVSPAPETTVRDNQGRIAITARLSPTANGQFHLWLNNQKVGSQTSGSFMVEGLNRGAHTFFVTATDNTGKTLASSDPQTFYMHQASALVNSGNR</sequence>